<dbReference type="EMBL" id="AALC02000014">
    <property type="protein sequence ID" value="EEQ07231.1"/>
    <property type="molecule type" value="Genomic_DNA"/>
</dbReference>
<keyword evidence="7 8" id="KW-0472">Membrane</keyword>
<feature type="transmembrane region" description="Helical" evidence="8">
    <location>
        <begin position="26"/>
        <end position="59"/>
    </location>
</feature>
<keyword evidence="3" id="KW-0813">Transport</keyword>
<feature type="transmembrane region" description="Helical" evidence="8">
    <location>
        <begin position="290"/>
        <end position="309"/>
    </location>
</feature>
<reference evidence="9" key="1">
    <citation type="submission" date="2008-12" db="EMBL/GenBank/DDBJ databases">
        <title>Annotation of the Yersinia bercovieri ATCC 43970 genome.</title>
        <authorList>
            <person name="Read T.D."/>
            <person name="Akmal A."/>
            <person name="Bishop-Lilly K."/>
            <person name="Chen P.E."/>
            <person name="Cook C."/>
            <person name="Kiley M.P."/>
            <person name="Lentz S."/>
            <person name="Mateczun A."/>
            <person name="Nagarajan N."/>
            <person name="Nolan N."/>
            <person name="Osborne B.I."/>
            <person name="Pop M."/>
            <person name="Sozhamannan S."/>
            <person name="Stewart A.C."/>
            <person name="Sulakvelidze A."/>
            <person name="Thomason B."/>
            <person name="Willner K."/>
            <person name="Zwick M.E."/>
        </authorList>
    </citation>
    <scope>NUCLEOTIDE SEQUENCE [LARGE SCALE GENOMIC DNA]</scope>
    <source>
        <strain evidence="9">ATCC 43970</strain>
    </source>
</reference>
<protein>
    <submittedName>
        <fullName evidence="9">Permease perM</fullName>
    </submittedName>
</protein>
<evidence type="ECO:0000256" key="6">
    <source>
        <dbReference type="ARBA" id="ARBA00022989"/>
    </source>
</evidence>
<proteinExistence type="inferred from homology"/>
<dbReference type="PANTHER" id="PTHR21716">
    <property type="entry name" value="TRANSMEMBRANE PROTEIN"/>
    <property type="match status" value="1"/>
</dbReference>
<accession>A0ABM9Y0L9</accession>
<keyword evidence="10" id="KW-1185">Reference proteome</keyword>
<feature type="transmembrane region" description="Helical" evidence="8">
    <location>
        <begin position="225"/>
        <end position="242"/>
    </location>
</feature>
<feature type="transmembrane region" description="Helical" evidence="8">
    <location>
        <begin position="315"/>
        <end position="340"/>
    </location>
</feature>
<dbReference type="Proteomes" id="UP000010319">
    <property type="component" value="Unassembled WGS sequence"/>
</dbReference>
<dbReference type="PANTHER" id="PTHR21716:SF53">
    <property type="entry name" value="PERMEASE PERM-RELATED"/>
    <property type="match status" value="1"/>
</dbReference>
<evidence type="ECO:0000256" key="3">
    <source>
        <dbReference type="ARBA" id="ARBA00022448"/>
    </source>
</evidence>
<feature type="transmembrane region" description="Helical" evidence="8">
    <location>
        <begin position="80"/>
        <end position="101"/>
    </location>
</feature>
<evidence type="ECO:0000256" key="4">
    <source>
        <dbReference type="ARBA" id="ARBA00022475"/>
    </source>
</evidence>
<comment type="similarity">
    <text evidence="2">Belongs to the autoinducer-2 exporter (AI-2E) (TC 2.A.86) family.</text>
</comment>
<comment type="subcellular location">
    <subcellularLocation>
        <location evidence="1">Cell membrane</location>
        <topology evidence="1">Multi-pass membrane protein</topology>
    </subcellularLocation>
</comment>
<evidence type="ECO:0000256" key="7">
    <source>
        <dbReference type="ARBA" id="ARBA00023136"/>
    </source>
</evidence>
<sequence length="362" mass="40340">MVFKEQFRMLELLLQWYRRRFTDPQVIALLVILLAGFCILYFFSGILAPLLAAIVLAYLLEWPTARLQRIGCSRLWAATIVLVVFGGITLLAVFVVAPTVWQQGNNLISDMPKMLNKFNAFAQTLPSRYPALVDAGIVDMMAENLRNKLSGMGESVVKFSVASLIGLLTLAIYLILVPLMLFFLLKDKEQMLNAVRRVLPRNRGLAGQVWLEMNQQITNYIRGKVVEMVVVGIATYLVFFIMGMNYSLLLAVLVGFSVLIPYIGAVIVTIPVVLVALFQWGLGADFWTLFVAYLVVQGLDGNLLVPVLFSEAVNLHPLVIILSVIIFGGMWGFWGVFFAIPLATLVKAVIHAWPEELALEAD</sequence>
<keyword evidence="6 8" id="KW-1133">Transmembrane helix</keyword>
<name>A0ABM9Y0L9_YERBE</name>
<dbReference type="Pfam" id="PF01594">
    <property type="entry name" value="AI-2E_transport"/>
    <property type="match status" value="1"/>
</dbReference>
<keyword evidence="4" id="KW-1003">Cell membrane</keyword>
<dbReference type="InterPro" id="IPR002549">
    <property type="entry name" value="AI-2E-like"/>
</dbReference>
<comment type="caution">
    <text evidence="9">The sequence shown here is derived from an EMBL/GenBank/DDBJ whole genome shotgun (WGS) entry which is preliminary data.</text>
</comment>
<keyword evidence="5 8" id="KW-0812">Transmembrane</keyword>
<gene>
    <name evidence="9" type="ORF">yberc0001_29250</name>
</gene>
<organism evidence="9 10">
    <name type="scientific">Yersinia bercovieri ATCC 43970</name>
    <dbReference type="NCBI Taxonomy" id="349968"/>
    <lineage>
        <taxon>Bacteria</taxon>
        <taxon>Pseudomonadati</taxon>
        <taxon>Pseudomonadota</taxon>
        <taxon>Gammaproteobacteria</taxon>
        <taxon>Enterobacterales</taxon>
        <taxon>Yersiniaceae</taxon>
        <taxon>Yersinia</taxon>
    </lineage>
</organism>
<feature type="transmembrane region" description="Helical" evidence="8">
    <location>
        <begin position="159"/>
        <end position="185"/>
    </location>
</feature>
<evidence type="ECO:0000256" key="8">
    <source>
        <dbReference type="SAM" id="Phobius"/>
    </source>
</evidence>
<evidence type="ECO:0000256" key="2">
    <source>
        <dbReference type="ARBA" id="ARBA00009773"/>
    </source>
</evidence>
<evidence type="ECO:0000256" key="5">
    <source>
        <dbReference type="ARBA" id="ARBA00022692"/>
    </source>
</evidence>
<evidence type="ECO:0000256" key="1">
    <source>
        <dbReference type="ARBA" id="ARBA00004651"/>
    </source>
</evidence>
<evidence type="ECO:0000313" key="9">
    <source>
        <dbReference type="EMBL" id="EEQ07231.1"/>
    </source>
</evidence>
<evidence type="ECO:0000313" key="10">
    <source>
        <dbReference type="Proteomes" id="UP000010319"/>
    </source>
</evidence>
<feature type="transmembrane region" description="Helical" evidence="8">
    <location>
        <begin position="248"/>
        <end position="278"/>
    </location>
</feature>